<evidence type="ECO:0008006" key="3">
    <source>
        <dbReference type="Google" id="ProtNLM"/>
    </source>
</evidence>
<protein>
    <recommendedName>
        <fullName evidence="3">MalT-like TPR region domain-containing protein</fullName>
    </recommendedName>
</protein>
<dbReference type="Gene3D" id="1.25.40.10">
    <property type="entry name" value="Tetratricopeptide repeat domain"/>
    <property type="match status" value="1"/>
</dbReference>
<name>A0A9P4MJA1_9PEZI</name>
<dbReference type="GO" id="GO:0031942">
    <property type="term" value="C:i-AAA complex"/>
    <property type="evidence" value="ECO:0007669"/>
    <property type="project" value="TreeGrafter"/>
</dbReference>
<sequence>MILFGIYMLGWVNYYYTYHHQQMFHNYPEPVVKQLRKAWYYTEIEFHPQAALKYYAKAVDACRELSMDPFSNEVIGIKECLIYLKEKCGDIPHAAKLWETLRADVLQQSDEALSLTELSEQERQQRRTRLLKRSVQISVKLAELYSDPAMHNDASALELLMWSVTTVLRETAARNAVHATTESHGEWISNDQFGASLEALGHKYEESNAHYLAAPLFLQALAAKEKTDCHSVVIMNNLAISLAQQNPPRERGMPPPDRAQLVRSGREWAEKALRVAGEIVPPERDEECDTGCATALYNLGEMAEMLNERREAKAKYKEALSLAKAIGFEEGEAVAKEALARIKKEDSRGN</sequence>
<dbReference type="Proteomes" id="UP000799439">
    <property type="component" value="Unassembled WGS sequence"/>
</dbReference>
<keyword evidence="2" id="KW-1185">Reference proteome</keyword>
<gene>
    <name evidence="1" type="ORF">K461DRAFT_291969</name>
</gene>
<dbReference type="AlphaFoldDB" id="A0A9P4MJA1"/>
<dbReference type="PANTHER" id="PTHR28142:SF1">
    <property type="entry name" value="MITOCHONDRIAL INNER MEMBRANE I-AAA PROTEASE SUPERCOMPLEX SUBUNIT MGR3-RELATED"/>
    <property type="match status" value="1"/>
</dbReference>
<dbReference type="EMBL" id="ML996083">
    <property type="protein sequence ID" value="KAF2155082.1"/>
    <property type="molecule type" value="Genomic_DNA"/>
</dbReference>
<dbReference type="GO" id="GO:0006515">
    <property type="term" value="P:protein quality control for misfolded or incompletely synthesized proteins"/>
    <property type="evidence" value="ECO:0007669"/>
    <property type="project" value="TreeGrafter"/>
</dbReference>
<organism evidence="1 2">
    <name type="scientific">Myriangium duriaei CBS 260.36</name>
    <dbReference type="NCBI Taxonomy" id="1168546"/>
    <lineage>
        <taxon>Eukaryota</taxon>
        <taxon>Fungi</taxon>
        <taxon>Dikarya</taxon>
        <taxon>Ascomycota</taxon>
        <taxon>Pezizomycotina</taxon>
        <taxon>Dothideomycetes</taxon>
        <taxon>Dothideomycetidae</taxon>
        <taxon>Myriangiales</taxon>
        <taxon>Myriangiaceae</taxon>
        <taxon>Myriangium</taxon>
    </lineage>
</organism>
<dbReference type="InterPro" id="IPR040201">
    <property type="entry name" value="Mrg3-like"/>
</dbReference>
<dbReference type="GO" id="GO:0051787">
    <property type="term" value="F:misfolded protein binding"/>
    <property type="evidence" value="ECO:0007669"/>
    <property type="project" value="TreeGrafter"/>
</dbReference>
<evidence type="ECO:0000313" key="2">
    <source>
        <dbReference type="Proteomes" id="UP000799439"/>
    </source>
</evidence>
<reference evidence="1" key="1">
    <citation type="journal article" date="2020" name="Stud. Mycol.">
        <title>101 Dothideomycetes genomes: a test case for predicting lifestyles and emergence of pathogens.</title>
        <authorList>
            <person name="Haridas S."/>
            <person name="Albert R."/>
            <person name="Binder M."/>
            <person name="Bloem J."/>
            <person name="Labutti K."/>
            <person name="Salamov A."/>
            <person name="Andreopoulos B."/>
            <person name="Baker S."/>
            <person name="Barry K."/>
            <person name="Bills G."/>
            <person name="Bluhm B."/>
            <person name="Cannon C."/>
            <person name="Castanera R."/>
            <person name="Culley D."/>
            <person name="Daum C."/>
            <person name="Ezra D."/>
            <person name="Gonzalez J."/>
            <person name="Henrissat B."/>
            <person name="Kuo A."/>
            <person name="Liang C."/>
            <person name="Lipzen A."/>
            <person name="Lutzoni F."/>
            <person name="Magnuson J."/>
            <person name="Mondo S."/>
            <person name="Nolan M."/>
            <person name="Ohm R."/>
            <person name="Pangilinan J."/>
            <person name="Park H.-J."/>
            <person name="Ramirez L."/>
            <person name="Alfaro M."/>
            <person name="Sun H."/>
            <person name="Tritt A."/>
            <person name="Yoshinaga Y."/>
            <person name="Zwiers L.-H."/>
            <person name="Turgeon B."/>
            <person name="Goodwin S."/>
            <person name="Spatafora J."/>
            <person name="Crous P."/>
            <person name="Grigoriev I."/>
        </authorList>
    </citation>
    <scope>NUCLEOTIDE SEQUENCE</scope>
    <source>
        <strain evidence="1">CBS 260.36</strain>
    </source>
</reference>
<dbReference type="OrthoDB" id="10050400at2759"/>
<dbReference type="CDD" id="cd24145">
    <property type="entry name" value="Mgr3-like"/>
    <property type="match status" value="1"/>
</dbReference>
<dbReference type="PANTHER" id="PTHR28142">
    <property type="entry name" value="MITOCHONDRIAL INNER MEMBRANE I-AAA PROTEASE SUPERCOMPLEX SUBUNIT MGR3-RELATED"/>
    <property type="match status" value="1"/>
</dbReference>
<comment type="caution">
    <text evidence="1">The sequence shown here is derived from an EMBL/GenBank/DDBJ whole genome shotgun (WGS) entry which is preliminary data.</text>
</comment>
<dbReference type="SUPFAM" id="SSF48452">
    <property type="entry name" value="TPR-like"/>
    <property type="match status" value="1"/>
</dbReference>
<accession>A0A9P4MJA1</accession>
<proteinExistence type="predicted"/>
<evidence type="ECO:0000313" key="1">
    <source>
        <dbReference type="EMBL" id="KAF2155082.1"/>
    </source>
</evidence>
<dbReference type="InterPro" id="IPR011990">
    <property type="entry name" value="TPR-like_helical_dom_sf"/>
</dbReference>